<dbReference type="OMA" id="VWRSRED"/>
<accession>K1W7S0</accession>
<dbReference type="GeneID" id="18764513"/>
<dbReference type="OrthoDB" id="2140489at2759"/>
<keyword evidence="2" id="KW-1185">Reference proteome</keyword>
<dbReference type="eggNOG" id="ENOG502S1N8">
    <property type="taxonomic scope" value="Eukaryota"/>
</dbReference>
<dbReference type="PANTHER" id="PTHR36986:SF1">
    <property type="entry name" value="UPF0643 PROTEIN PB2B2.08"/>
    <property type="match status" value="1"/>
</dbReference>
<evidence type="ECO:0000313" key="2">
    <source>
        <dbReference type="Proteomes" id="UP000006753"/>
    </source>
</evidence>
<dbReference type="KEGG" id="mbe:MBM_08578"/>
<dbReference type="Proteomes" id="UP000006753">
    <property type="component" value="Unassembled WGS sequence"/>
</dbReference>
<evidence type="ECO:0000313" key="1">
    <source>
        <dbReference type="EMBL" id="EKD13135.1"/>
    </source>
</evidence>
<organism evidence="1 2">
    <name type="scientific">Marssonina brunnea f. sp. multigermtubi (strain MB_m1)</name>
    <name type="common">Marssonina leaf spot fungus</name>
    <dbReference type="NCBI Taxonomy" id="1072389"/>
    <lineage>
        <taxon>Eukaryota</taxon>
        <taxon>Fungi</taxon>
        <taxon>Dikarya</taxon>
        <taxon>Ascomycota</taxon>
        <taxon>Pezizomycotina</taxon>
        <taxon>Leotiomycetes</taxon>
        <taxon>Helotiales</taxon>
        <taxon>Drepanopezizaceae</taxon>
        <taxon>Drepanopeziza</taxon>
    </lineage>
</organism>
<dbReference type="AlphaFoldDB" id="K1W7S0"/>
<protein>
    <submittedName>
        <fullName evidence="1">UPF0643 protein</fullName>
    </submittedName>
</protein>
<gene>
    <name evidence="1" type="ORF">MBM_08578</name>
</gene>
<dbReference type="HOGENOM" id="CLU_068116_2_0_1"/>
<dbReference type="PANTHER" id="PTHR36986">
    <property type="entry name" value="UPF0643 PROTEIN PB2B2.08"/>
    <property type="match status" value="1"/>
</dbReference>
<dbReference type="InParanoid" id="K1W7S0"/>
<dbReference type="EMBL" id="JH921451">
    <property type="protein sequence ID" value="EKD13135.1"/>
    <property type="molecule type" value="Genomic_DNA"/>
</dbReference>
<name>K1W7S0_MARBU</name>
<dbReference type="RefSeq" id="XP_007296467.1">
    <property type="nucleotide sequence ID" value="XM_007296405.1"/>
</dbReference>
<reference evidence="1 2" key="1">
    <citation type="journal article" date="2012" name="BMC Genomics">
        <title>Sequencing the genome of Marssonina brunnea reveals fungus-poplar co-evolution.</title>
        <authorList>
            <person name="Zhu S."/>
            <person name="Cao Y.-Z."/>
            <person name="Jiang C."/>
            <person name="Tan B.-Y."/>
            <person name="Wang Z."/>
            <person name="Feng S."/>
            <person name="Zhang L."/>
            <person name="Su X.-H."/>
            <person name="Brejova B."/>
            <person name="Vinar T."/>
            <person name="Xu M."/>
            <person name="Wang M.-X."/>
            <person name="Zhang S.-G."/>
            <person name="Huang M.-R."/>
            <person name="Wu R."/>
            <person name="Zhou Y."/>
        </authorList>
    </citation>
    <scope>NUCLEOTIDE SEQUENCE [LARGE SCALE GENOMIC DNA]</scope>
    <source>
        <strain evidence="1 2">MB_m1</strain>
    </source>
</reference>
<sequence length="222" mass="24773">MATAMVAVQSEDIAHEPPTLGLNGSIANQAGVSPLNTTNKSLLVVSPYHEEAHLLDLATLNTPNQLLAKALVNLEFIRDDHRTAAYAESFNWSEIIDSVRQLAEQSDFEWKRTDFYIVAFRSQIPPTTDYSHLGDLDKNAHAEATASGGFLKYKFSTPDAEGRNLATCVWRSLHDARIGSVGPLHRTASMAAVKLYTSWEIERLRLIIHDNVKSWELVDWVN</sequence>
<proteinExistence type="predicted"/>